<evidence type="ECO:0000256" key="8">
    <source>
        <dbReference type="ARBA" id="ARBA00022833"/>
    </source>
</evidence>
<comment type="subcellular location">
    <subcellularLocation>
        <location evidence="2">Membrane</location>
        <topology evidence="2">Multi-pass membrane protein</topology>
    </subcellularLocation>
</comment>
<proteinExistence type="inferred from homology"/>
<protein>
    <submittedName>
        <fullName evidence="14">M50 family metallopeptidase</fullName>
    </submittedName>
</protein>
<sequence>MLIIPHELGHAIMGELCGFHVKEIRFCPYGGNTVFDSLSNSSLKEEWMVLLAGPMMQMIVFYLLSFVLPVDDFEILKMYHFALLGFNLLPFYPLDGGKAVQLLFAFFLPYYRSLLVTVLISLAGLSVAILFSFLTRSYQLTFILILVFVKCLETFRKRHFLFQSYLLTRYLHPRDFLRKKVIVSLDQMYLGRSHIFRTDGMNWTEKVFLNHYFQSKKL</sequence>
<evidence type="ECO:0000256" key="1">
    <source>
        <dbReference type="ARBA" id="ARBA00001947"/>
    </source>
</evidence>
<evidence type="ECO:0000256" key="2">
    <source>
        <dbReference type="ARBA" id="ARBA00004141"/>
    </source>
</evidence>
<reference evidence="14" key="2">
    <citation type="journal article" date="2021" name="PeerJ">
        <title>Extensive microbial diversity within the chicken gut microbiome revealed by metagenomics and culture.</title>
        <authorList>
            <person name="Gilroy R."/>
            <person name="Ravi A."/>
            <person name="Getino M."/>
            <person name="Pursley I."/>
            <person name="Horton D.L."/>
            <person name="Alikhan N.F."/>
            <person name="Baker D."/>
            <person name="Gharbi K."/>
            <person name="Hall N."/>
            <person name="Watson M."/>
            <person name="Adriaenssens E.M."/>
            <person name="Foster-Nyarko E."/>
            <person name="Jarju S."/>
            <person name="Secka A."/>
            <person name="Antonio M."/>
            <person name="Oren A."/>
            <person name="Chaudhuri R.R."/>
            <person name="La Ragione R."/>
            <person name="Hildebrand F."/>
            <person name="Pallen M.J."/>
        </authorList>
    </citation>
    <scope>NUCLEOTIDE SEQUENCE</scope>
    <source>
        <strain evidence="14">CHK165-10780</strain>
    </source>
</reference>
<dbReference type="AlphaFoldDB" id="A0A9D0YY37"/>
<comment type="similarity">
    <text evidence="3">Belongs to the peptidase M50B family.</text>
</comment>
<feature type="transmembrane region" description="Helical" evidence="12">
    <location>
        <begin position="114"/>
        <end position="134"/>
    </location>
</feature>
<evidence type="ECO:0000256" key="3">
    <source>
        <dbReference type="ARBA" id="ARBA00007931"/>
    </source>
</evidence>
<dbReference type="Pfam" id="PF02163">
    <property type="entry name" value="Peptidase_M50"/>
    <property type="match status" value="1"/>
</dbReference>
<dbReference type="GO" id="GO:0006508">
    <property type="term" value="P:proteolysis"/>
    <property type="evidence" value="ECO:0007669"/>
    <property type="project" value="UniProtKB-KW"/>
</dbReference>
<dbReference type="GO" id="GO:0016020">
    <property type="term" value="C:membrane"/>
    <property type="evidence" value="ECO:0007669"/>
    <property type="project" value="UniProtKB-SubCell"/>
</dbReference>
<evidence type="ECO:0000259" key="13">
    <source>
        <dbReference type="Pfam" id="PF02163"/>
    </source>
</evidence>
<evidence type="ECO:0000313" key="14">
    <source>
        <dbReference type="EMBL" id="HIQ64376.1"/>
    </source>
</evidence>
<keyword evidence="11 12" id="KW-0472">Membrane</keyword>
<reference evidence="14" key="1">
    <citation type="submission" date="2020-10" db="EMBL/GenBank/DDBJ databases">
        <authorList>
            <person name="Gilroy R."/>
        </authorList>
    </citation>
    <scope>NUCLEOTIDE SEQUENCE</scope>
    <source>
        <strain evidence="14">CHK165-10780</strain>
    </source>
</reference>
<name>A0A9D0YY37_9FIRM</name>
<dbReference type="GO" id="GO:0046872">
    <property type="term" value="F:metal ion binding"/>
    <property type="evidence" value="ECO:0007669"/>
    <property type="project" value="UniProtKB-KW"/>
</dbReference>
<dbReference type="PANTHER" id="PTHR39188">
    <property type="entry name" value="MEMBRANE-ASSOCIATED ZINC METALLOPROTEASE M50B"/>
    <property type="match status" value="1"/>
</dbReference>
<feature type="domain" description="Peptidase M50" evidence="13">
    <location>
        <begin position="2"/>
        <end position="68"/>
    </location>
</feature>
<keyword evidence="4" id="KW-0645">Protease</keyword>
<evidence type="ECO:0000313" key="15">
    <source>
        <dbReference type="Proteomes" id="UP000886725"/>
    </source>
</evidence>
<evidence type="ECO:0000256" key="9">
    <source>
        <dbReference type="ARBA" id="ARBA00022989"/>
    </source>
</evidence>
<dbReference type="GO" id="GO:0008237">
    <property type="term" value="F:metallopeptidase activity"/>
    <property type="evidence" value="ECO:0007669"/>
    <property type="project" value="UniProtKB-KW"/>
</dbReference>
<evidence type="ECO:0000256" key="5">
    <source>
        <dbReference type="ARBA" id="ARBA00022692"/>
    </source>
</evidence>
<keyword evidence="9 12" id="KW-1133">Transmembrane helix</keyword>
<feature type="transmembrane region" description="Helical" evidence="12">
    <location>
        <begin position="47"/>
        <end position="68"/>
    </location>
</feature>
<evidence type="ECO:0000256" key="7">
    <source>
        <dbReference type="ARBA" id="ARBA00022801"/>
    </source>
</evidence>
<feature type="transmembrane region" description="Helical" evidence="12">
    <location>
        <begin position="75"/>
        <end position="94"/>
    </location>
</feature>
<dbReference type="EMBL" id="DVFU01000029">
    <property type="protein sequence ID" value="HIQ64376.1"/>
    <property type="molecule type" value="Genomic_DNA"/>
</dbReference>
<dbReference type="PANTHER" id="PTHR39188:SF3">
    <property type="entry name" value="STAGE IV SPORULATION PROTEIN FB"/>
    <property type="match status" value="1"/>
</dbReference>
<keyword evidence="10" id="KW-0482">Metalloprotease</keyword>
<keyword evidence="8" id="KW-0862">Zinc</keyword>
<evidence type="ECO:0000256" key="11">
    <source>
        <dbReference type="ARBA" id="ARBA00023136"/>
    </source>
</evidence>
<evidence type="ECO:0000256" key="10">
    <source>
        <dbReference type="ARBA" id="ARBA00023049"/>
    </source>
</evidence>
<dbReference type="Proteomes" id="UP000886725">
    <property type="component" value="Unassembled WGS sequence"/>
</dbReference>
<organism evidence="14 15">
    <name type="scientific">Candidatus Faecenecus gallistercoris</name>
    <dbReference type="NCBI Taxonomy" id="2840793"/>
    <lineage>
        <taxon>Bacteria</taxon>
        <taxon>Bacillati</taxon>
        <taxon>Bacillota</taxon>
        <taxon>Bacillota incertae sedis</taxon>
        <taxon>Candidatus Faecenecus</taxon>
    </lineage>
</organism>
<gene>
    <name evidence="14" type="ORF">IAC85_01415</name>
</gene>
<evidence type="ECO:0000256" key="6">
    <source>
        <dbReference type="ARBA" id="ARBA00022723"/>
    </source>
</evidence>
<dbReference type="InterPro" id="IPR008915">
    <property type="entry name" value="Peptidase_M50"/>
</dbReference>
<comment type="caution">
    <text evidence="14">The sequence shown here is derived from an EMBL/GenBank/DDBJ whole genome shotgun (WGS) entry which is preliminary data.</text>
</comment>
<evidence type="ECO:0000256" key="12">
    <source>
        <dbReference type="SAM" id="Phobius"/>
    </source>
</evidence>
<keyword evidence="7" id="KW-0378">Hydrolase</keyword>
<accession>A0A9D0YY37</accession>
<keyword evidence="6" id="KW-0479">Metal-binding</keyword>
<comment type="cofactor">
    <cofactor evidence="1">
        <name>Zn(2+)</name>
        <dbReference type="ChEBI" id="CHEBI:29105"/>
    </cofactor>
</comment>
<keyword evidence="5 12" id="KW-0812">Transmembrane</keyword>
<evidence type="ECO:0000256" key="4">
    <source>
        <dbReference type="ARBA" id="ARBA00022670"/>
    </source>
</evidence>